<evidence type="ECO:0000313" key="8">
    <source>
        <dbReference type="EMBL" id="CAG9329603.1"/>
    </source>
</evidence>
<dbReference type="PROSITE" id="PS50082">
    <property type="entry name" value="WD_REPEATS_2"/>
    <property type="match status" value="5"/>
</dbReference>
<comment type="caution">
    <text evidence="8">The sequence shown here is derived from an EMBL/GenBank/DDBJ whole genome shotgun (WGS) entry which is preliminary data.</text>
</comment>
<dbReference type="GO" id="GO:0005634">
    <property type="term" value="C:nucleus"/>
    <property type="evidence" value="ECO:0007669"/>
    <property type="project" value="UniProtKB-SubCell"/>
</dbReference>
<dbReference type="InterPro" id="IPR050459">
    <property type="entry name" value="WD_repeat_RBAP46/RBAP48/MSI1"/>
</dbReference>
<organism evidence="8 9">
    <name type="scientific">Blepharisma stoltei</name>
    <dbReference type="NCBI Taxonomy" id="1481888"/>
    <lineage>
        <taxon>Eukaryota</taxon>
        <taxon>Sar</taxon>
        <taxon>Alveolata</taxon>
        <taxon>Ciliophora</taxon>
        <taxon>Postciliodesmatophora</taxon>
        <taxon>Heterotrichea</taxon>
        <taxon>Heterotrichida</taxon>
        <taxon>Blepharismidae</taxon>
        <taxon>Blepharisma</taxon>
    </lineage>
</organism>
<keyword evidence="9" id="KW-1185">Reference proteome</keyword>
<dbReference type="PRINTS" id="PR00320">
    <property type="entry name" value="GPROTEINBRPT"/>
</dbReference>
<comment type="subcellular location">
    <subcellularLocation>
        <location evidence="1">Nucleus</location>
    </subcellularLocation>
</comment>
<dbReference type="SUPFAM" id="SSF50978">
    <property type="entry name" value="WD40 repeat-like"/>
    <property type="match status" value="1"/>
</dbReference>
<evidence type="ECO:0000313" key="9">
    <source>
        <dbReference type="Proteomes" id="UP001162131"/>
    </source>
</evidence>
<feature type="domain" description="Histone-binding protein RBBP4-like N-terminal" evidence="7">
    <location>
        <begin position="19"/>
        <end position="88"/>
    </location>
</feature>
<dbReference type="PANTHER" id="PTHR22850">
    <property type="entry name" value="WD40 REPEAT FAMILY"/>
    <property type="match status" value="1"/>
</dbReference>
<feature type="repeat" description="WD" evidence="6">
    <location>
        <begin position="306"/>
        <end position="341"/>
    </location>
</feature>
<evidence type="ECO:0000256" key="5">
    <source>
        <dbReference type="ARBA" id="ARBA00023242"/>
    </source>
</evidence>
<protein>
    <recommendedName>
        <fullName evidence="7">Histone-binding protein RBBP4-like N-terminal domain-containing protein</fullName>
    </recommendedName>
</protein>
<dbReference type="Pfam" id="PF12265">
    <property type="entry name" value="CAF1C_H4-bd"/>
    <property type="match status" value="1"/>
</dbReference>
<dbReference type="InterPro" id="IPR020472">
    <property type="entry name" value="WD40_PAC1"/>
</dbReference>
<evidence type="ECO:0000256" key="2">
    <source>
        <dbReference type="ARBA" id="ARBA00022574"/>
    </source>
</evidence>
<feature type="repeat" description="WD" evidence="6">
    <location>
        <begin position="363"/>
        <end position="397"/>
    </location>
</feature>
<evidence type="ECO:0000256" key="1">
    <source>
        <dbReference type="ARBA" id="ARBA00004123"/>
    </source>
</evidence>
<keyword evidence="4" id="KW-0156">Chromatin regulator</keyword>
<dbReference type="EMBL" id="CAJZBQ010000048">
    <property type="protein sequence ID" value="CAG9329603.1"/>
    <property type="molecule type" value="Genomic_DNA"/>
</dbReference>
<dbReference type="InterPro" id="IPR001680">
    <property type="entry name" value="WD40_rpt"/>
</dbReference>
<dbReference type="PROSITE" id="PS50294">
    <property type="entry name" value="WD_REPEATS_REGION"/>
    <property type="match status" value="4"/>
</dbReference>
<dbReference type="AlphaFoldDB" id="A0AAU9K6L8"/>
<feature type="repeat" description="WD" evidence="6">
    <location>
        <begin position="169"/>
        <end position="211"/>
    </location>
</feature>
<dbReference type="InterPro" id="IPR022052">
    <property type="entry name" value="Histone-bd_RBBP4-like_N"/>
</dbReference>
<evidence type="ECO:0000256" key="6">
    <source>
        <dbReference type="PROSITE-ProRule" id="PRU00221"/>
    </source>
</evidence>
<dbReference type="Pfam" id="PF00400">
    <property type="entry name" value="WD40"/>
    <property type="match status" value="5"/>
</dbReference>
<feature type="repeat" description="WD" evidence="6">
    <location>
        <begin position="219"/>
        <end position="254"/>
    </location>
</feature>
<name>A0AAU9K6L8_9CILI</name>
<evidence type="ECO:0000256" key="3">
    <source>
        <dbReference type="ARBA" id="ARBA00022737"/>
    </source>
</evidence>
<proteinExistence type="predicted"/>
<evidence type="ECO:0000259" key="7">
    <source>
        <dbReference type="Pfam" id="PF12265"/>
    </source>
</evidence>
<evidence type="ECO:0000256" key="4">
    <source>
        <dbReference type="ARBA" id="ARBA00022853"/>
    </source>
</evidence>
<sequence>MLKEDQDCAEELDEQLINEEYKIWKKNCPFLYDALITHVLEWPSLSVDWLPSKESRSNCDYTVQKLVIGSHTSKAEQEQLIVASVKLPLEETINAKSVLDNTNEANSLVKAEFKIEPIIRINHDGEPNRIRVMPKHDDLIATKSPSGIVYIYDYTKHPNKSTNGPQLILQGHSKEGFGLSWNTNNQNWLASGSDDHLVCVWDIAAATDANSTLYPYRTLVAHTNIVGDVSWSEFYNQTLASVGDDRKLILWDLRQDIPTHCIDAHIHEINSVDFNKTDENLLATGSSDKTAAIWDIRNMANKLCSLEFHKDSVHSVRWAPFSGTLLGTAGSDRRVLVWDLSRLGDDSMDEDQSEGPPELLFVHGGHTAKVTDISWNMNDQLMMASTAEDNILQVWQMTHALFAPLDIRIDSVDPADSEDL</sequence>
<dbReference type="InterPro" id="IPR036322">
    <property type="entry name" value="WD40_repeat_dom_sf"/>
</dbReference>
<dbReference type="InterPro" id="IPR015943">
    <property type="entry name" value="WD40/YVTN_repeat-like_dom_sf"/>
</dbReference>
<keyword evidence="5" id="KW-0539">Nucleus</keyword>
<dbReference type="InterPro" id="IPR019775">
    <property type="entry name" value="WD40_repeat_CS"/>
</dbReference>
<feature type="repeat" description="WD" evidence="6">
    <location>
        <begin position="262"/>
        <end position="298"/>
    </location>
</feature>
<keyword evidence="2 6" id="KW-0853">WD repeat</keyword>
<dbReference type="Gene3D" id="2.130.10.10">
    <property type="entry name" value="YVTN repeat-like/Quinoprotein amine dehydrogenase"/>
    <property type="match status" value="1"/>
</dbReference>
<dbReference type="SMART" id="SM00320">
    <property type="entry name" value="WD40"/>
    <property type="match status" value="6"/>
</dbReference>
<dbReference type="GO" id="GO:0006325">
    <property type="term" value="P:chromatin organization"/>
    <property type="evidence" value="ECO:0007669"/>
    <property type="project" value="UniProtKB-KW"/>
</dbReference>
<reference evidence="8" key="1">
    <citation type="submission" date="2021-09" db="EMBL/GenBank/DDBJ databases">
        <authorList>
            <consortium name="AG Swart"/>
            <person name="Singh M."/>
            <person name="Singh A."/>
            <person name="Seah K."/>
            <person name="Emmerich C."/>
        </authorList>
    </citation>
    <scope>NUCLEOTIDE SEQUENCE</scope>
    <source>
        <strain evidence="8">ATCC30299</strain>
    </source>
</reference>
<dbReference type="Proteomes" id="UP001162131">
    <property type="component" value="Unassembled WGS sequence"/>
</dbReference>
<dbReference type="PROSITE" id="PS00678">
    <property type="entry name" value="WD_REPEATS_1"/>
    <property type="match status" value="4"/>
</dbReference>
<accession>A0AAU9K6L8</accession>
<gene>
    <name evidence="8" type="ORF">BSTOLATCC_MIC49234</name>
</gene>
<keyword evidence="3" id="KW-0677">Repeat</keyword>